<dbReference type="GO" id="GO:0006308">
    <property type="term" value="P:DNA catabolic process"/>
    <property type="evidence" value="ECO:0007669"/>
    <property type="project" value="InterPro"/>
</dbReference>
<dbReference type="Pfam" id="PF02265">
    <property type="entry name" value="S1-P1_nuclease"/>
    <property type="match status" value="1"/>
</dbReference>
<sequence>MHKTLLTLVALALTFTAQPAFAWGFYAHKKTAEIAEANLSASSRAQIRQLFKAEKLIGTPDCPLGNMREASVWADCVRRDRLRWGYTAAWHYQSHDICRPWDPANACRNGNCVSAQVERNAALLADKSLPAHVRLEALAWLVHFTGDMHMPLHSGSRADRGGNDVRAAYGIVGGRMNLHWLWDGPLAERAISEEADIARRYSDNERAAAEQGSIADWQKEAFDLSRSYVYPAAQEREACSEPLDRNQRAIIDNEEITDLAPLAREQVRKAGLRIAILIDRALAG</sequence>
<feature type="signal peptide" evidence="7">
    <location>
        <begin position="1"/>
        <end position="22"/>
    </location>
</feature>
<dbReference type="Gene3D" id="1.10.575.10">
    <property type="entry name" value="P1 Nuclease"/>
    <property type="match status" value="1"/>
</dbReference>
<proteinExistence type="predicted"/>
<keyword evidence="1" id="KW-0540">Nuclease</keyword>
<keyword evidence="3" id="KW-0255">Endonuclease</keyword>
<evidence type="ECO:0000256" key="6">
    <source>
        <dbReference type="ARBA" id="ARBA00023180"/>
    </source>
</evidence>
<dbReference type="GO" id="GO:0046872">
    <property type="term" value="F:metal ion binding"/>
    <property type="evidence" value="ECO:0007669"/>
    <property type="project" value="UniProtKB-KW"/>
</dbReference>
<accession>A0AA97I2A0</accession>
<reference evidence="8 9" key="1">
    <citation type="submission" date="2023-10" db="EMBL/GenBank/DDBJ databases">
        <title>Complete genome sequence of a Sphingomonadaceae bacterium.</title>
        <authorList>
            <person name="Yan C."/>
        </authorList>
    </citation>
    <scope>NUCLEOTIDE SEQUENCE [LARGE SCALE GENOMIC DNA]</scope>
    <source>
        <strain evidence="8 9">SCSIO 66989</strain>
    </source>
</reference>
<evidence type="ECO:0000256" key="3">
    <source>
        <dbReference type="ARBA" id="ARBA00022759"/>
    </source>
</evidence>
<dbReference type="InterPro" id="IPR008947">
    <property type="entry name" value="PLipase_C/P1_nuclease_dom_sf"/>
</dbReference>
<evidence type="ECO:0000313" key="8">
    <source>
        <dbReference type="EMBL" id="WOE76170.1"/>
    </source>
</evidence>
<dbReference type="AlphaFoldDB" id="A0AA97I2A0"/>
<dbReference type="CDD" id="cd11010">
    <property type="entry name" value="S1-P1_nuclease"/>
    <property type="match status" value="1"/>
</dbReference>
<gene>
    <name evidence="8" type="ORF">RB602_05510</name>
</gene>
<evidence type="ECO:0000256" key="2">
    <source>
        <dbReference type="ARBA" id="ARBA00022723"/>
    </source>
</evidence>
<dbReference type="InterPro" id="IPR003154">
    <property type="entry name" value="S1/P1nuclease"/>
</dbReference>
<evidence type="ECO:0000256" key="7">
    <source>
        <dbReference type="SAM" id="SignalP"/>
    </source>
</evidence>
<evidence type="ECO:0000313" key="9">
    <source>
        <dbReference type="Proteomes" id="UP001302429"/>
    </source>
</evidence>
<feature type="chain" id="PRO_5041649256" evidence="7">
    <location>
        <begin position="23"/>
        <end position="284"/>
    </location>
</feature>
<keyword evidence="5" id="KW-1015">Disulfide bond</keyword>
<evidence type="ECO:0000256" key="5">
    <source>
        <dbReference type="ARBA" id="ARBA00023157"/>
    </source>
</evidence>
<evidence type="ECO:0000256" key="1">
    <source>
        <dbReference type="ARBA" id="ARBA00022722"/>
    </source>
</evidence>
<dbReference type="PANTHER" id="PTHR33146:SF26">
    <property type="entry name" value="ENDONUCLEASE 4"/>
    <property type="match status" value="1"/>
</dbReference>
<dbReference type="KEGG" id="acoa:RB602_05510"/>
<keyword evidence="7" id="KW-0732">Signal</keyword>
<keyword evidence="2" id="KW-0479">Metal-binding</keyword>
<protein>
    <submittedName>
        <fullName evidence="8">S1/P1 nuclease</fullName>
    </submittedName>
</protein>
<name>A0AA97I2A0_9SPHN</name>
<keyword evidence="9" id="KW-1185">Reference proteome</keyword>
<dbReference type="Proteomes" id="UP001302429">
    <property type="component" value="Chromosome"/>
</dbReference>
<keyword evidence="6" id="KW-0325">Glycoprotein</keyword>
<dbReference type="RefSeq" id="WP_317083682.1">
    <property type="nucleotide sequence ID" value="NZ_CP136594.1"/>
</dbReference>
<dbReference type="SUPFAM" id="SSF48537">
    <property type="entry name" value="Phospholipase C/P1 nuclease"/>
    <property type="match status" value="1"/>
</dbReference>
<keyword evidence="4" id="KW-0378">Hydrolase</keyword>
<evidence type="ECO:0000256" key="4">
    <source>
        <dbReference type="ARBA" id="ARBA00022801"/>
    </source>
</evidence>
<organism evidence="8 9">
    <name type="scientific">Alterisphingorhabdus coralli</name>
    <dbReference type="NCBI Taxonomy" id="3071408"/>
    <lineage>
        <taxon>Bacteria</taxon>
        <taxon>Pseudomonadati</taxon>
        <taxon>Pseudomonadota</taxon>
        <taxon>Alphaproteobacteria</taxon>
        <taxon>Sphingomonadales</taxon>
        <taxon>Sphingomonadaceae</taxon>
        <taxon>Alterisphingorhabdus (ex Yan et al. 2024)</taxon>
    </lineage>
</organism>
<dbReference type="GO" id="GO:0003676">
    <property type="term" value="F:nucleic acid binding"/>
    <property type="evidence" value="ECO:0007669"/>
    <property type="project" value="InterPro"/>
</dbReference>
<dbReference type="GO" id="GO:0004519">
    <property type="term" value="F:endonuclease activity"/>
    <property type="evidence" value="ECO:0007669"/>
    <property type="project" value="UniProtKB-KW"/>
</dbReference>
<dbReference type="EMBL" id="CP136594">
    <property type="protein sequence ID" value="WOE76170.1"/>
    <property type="molecule type" value="Genomic_DNA"/>
</dbReference>
<dbReference type="GO" id="GO:0016788">
    <property type="term" value="F:hydrolase activity, acting on ester bonds"/>
    <property type="evidence" value="ECO:0007669"/>
    <property type="project" value="InterPro"/>
</dbReference>
<dbReference type="PANTHER" id="PTHR33146">
    <property type="entry name" value="ENDONUCLEASE 4"/>
    <property type="match status" value="1"/>
</dbReference>